<proteinExistence type="predicted"/>
<evidence type="ECO:0000256" key="1">
    <source>
        <dbReference type="SAM" id="SignalP"/>
    </source>
</evidence>
<dbReference type="PANTHER" id="PTHR21666:SF285">
    <property type="entry name" value="M23 FAMILY METALLOPEPTIDASE"/>
    <property type="match status" value="1"/>
</dbReference>
<dbReference type="Gene3D" id="2.70.70.10">
    <property type="entry name" value="Glucose Permease (Domain IIA)"/>
    <property type="match status" value="1"/>
</dbReference>
<keyword evidence="1" id="KW-0732">Signal</keyword>
<dbReference type="InterPro" id="IPR011055">
    <property type="entry name" value="Dup_hybrid_motif"/>
</dbReference>
<sequence length="288" mass="31304">MQRQYYSPLAVLLFSLIFTSLSYANAEALDDGALIKWRGSWQQGGLLLGQVESGSTLSHQGKKIKTTAAGQFLFGLGRNAPAISTFVVTDLTGIETEAEFQVAPRNYNIQKVEGVPQRTVEPPPGQLQRIRSDSALVIQARRLVSDKTDFLSGFIKPLEGPITGVYGSQRFYNGVPKSPHYGLDYAAQEGTIVKAPAAGIVRLAHDNLFYSGGTLIIDHGHGLSSSFLHLSEILVGQGYRVQQGEPIARVGSTGRATGAHLDWRMNWLDQRVDPALVLESFPVQSPAQ</sequence>
<dbReference type="Pfam" id="PF01551">
    <property type="entry name" value="Peptidase_M23"/>
    <property type="match status" value="1"/>
</dbReference>
<keyword evidence="4" id="KW-1185">Reference proteome</keyword>
<feature type="domain" description="M23ase beta-sheet core" evidence="2">
    <location>
        <begin position="179"/>
        <end position="274"/>
    </location>
</feature>
<reference evidence="3" key="1">
    <citation type="submission" date="2022-08" db="EMBL/GenBank/DDBJ databases">
        <title>Catabolic pathway analysis in culturable SAR92 clade bacteria reveals their overlooked roles in DMSP degradation in coastal seas.</title>
        <authorList>
            <person name="He X."/>
            <person name="Zhang X."/>
            <person name="Zhang Y."/>
        </authorList>
    </citation>
    <scope>NUCLEOTIDE SEQUENCE</scope>
    <source>
        <strain evidence="3">H455</strain>
    </source>
</reference>
<organism evidence="3 4">
    <name type="scientific">SAR92 clade bacterium H455</name>
    <dbReference type="NCBI Taxonomy" id="2974818"/>
    <lineage>
        <taxon>Bacteria</taxon>
        <taxon>Pseudomonadati</taxon>
        <taxon>Pseudomonadota</taxon>
        <taxon>Gammaproteobacteria</taxon>
        <taxon>Cellvibrionales</taxon>
        <taxon>Porticoccaceae</taxon>
        <taxon>SAR92 clade</taxon>
    </lineage>
</organism>
<feature type="chain" id="PRO_5046879874" evidence="1">
    <location>
        <begin position="25"/>
        <end position="288"/>
    </location>
</feature>
<gene>
    <name evidence="3" type="ORF">NYF23_09840</name>
</gene>
<evidence type="ECO:0000313" key="4">
    <source>
        <dbReference type="Proteomes" id="UP001059934"/>
    </source>
</evidence>
<dbReference type="InterPro" id="IPR050570">
    <property type="entry name" value="Cell_wall_metabolism_enzyme"/>
</dbReference>
<evidence type="ECO:0000313" key="3">
    <source>
        <dbReference type="EMBL" id="UVW34318.1"/>
    </source>
</evidence>
<dbReference type="Proteomes" id="UP001059934">
    <property type="component" value="Chromosome"/>
</dbReference>
<dbReference type="InterPro" id="IPR016047">
    <property type="entry name" value="M23ase_b-sheet_dom"/>
</dbReference>
<name>A0ABY5TPT8_9GAMM</name>
<dbReference type="SUPFAM" id="SSF51261">
    <property type="entry name" value="Duplicated hybrid motif"/>
    <property type="match status" value="1"/>
</dbReference>
<accession>A0ABY5TPT8</accession>
<evidence type="ECO:0000259" key="2">
    <source>
        <dbReference type="Pfam" id="PF01551"/>
    </source>
</evidence>
<dbReference type="EMBL" id="CP103416">
    <property type="protein sequence ID" value="UVW34318.1"/>
    <property type="molecule type" value="Genomic_DNA"/>
</dbReference>
<protein>
    <submittedName>
        <fullName evidence="3">Peptidoglycan DD-metalloendopeptidase family protein</fullName>
    </submittedName>
</protein>
<dbReference type="CDD" id="cd12797">
    <property type="entry name" value="M23_peptidase"/>
    <property type="match status" value="1"/>
</dbReference>
<feature type="signal peptide" evidence="1">
    <location>
        <begin position="1"/>
        <end position="24"/>
    </location>
</feature>
<dbReference type="PANTHER" id="PTHR21666">
    <property type="entry name" value="PEPTIDASE-RELATED"/>
    <property type="match status" value="1"/>
</dbReference>